<feature type="compositionally biased region" description="Low complexity" evidence="1">
    <location>
        <begin position="1321"/>
        <end position="1334"/>
    </location>
</feature>
<feature type="compositionally biased region" description="Basic and acidic residues" evidence="1">
    <location>
        <begin position="1150"/>
        <end position="1163"/>
    </location>
</feature>
<feature type="compositionally biased region" description="Basic and acidic residues" evidence="1">
    <location>
        <begin position="128"/>
        <end position="143"/>
    </location>
</feature>
<feature type="compositionally biased region" description="Polar residues" evidence="1">
    <location>
        <begin position="201"/>
        <end position="210"/>
    </location>
</feature>
<feature type="compositionally biased region" description="Basic and acidic residues" evidence="1">
    <location>
        <begin position="1124"/>
        <end position="1137"/>
    </location>
</feature>
<feature type="compositionally biased region" description="Polar residues" evidence="1">
    <location>
        <begin position="1508"/>
        <end position="1518"/>
    </location>
</feature>
<feature type="compositionally biased region" description="Basic and acidic residues" evidence="1">
    <location>
        <begin position="1265"/>
        <end position="1285"/>
    </location>
</feature>
<comment type="caution">
    <text evidence="2">The sequence shown here is derived from an EMBL/GenBank/DDBJ whole genome shotgun (WGS) entry which is preliminary data.</text>
</comment>
<feature type="compositionally biased region" description="Basic and acidic residues" evidence="1">
    <location>
        <begin position="537"/>
        <end position="550"/>
    </location>
</feature>
<dbReference type="Proteomes" id="UP000308133">
    <property type="component" value="Unassembled WGS sequence"/>
</dbReference>
<feature type="region of interest" description="Disordered" evidence="1">
    <location>
        <begin position="128"/>
        <end position="168"/>
    </location>
</feature>
<name>A0A4U7B163_9PEZI</name>
<feature type="region of interest" description="Disordered" evidence="1">
    <location>
        <begin position="1321"/>
        <end position="1453"/>
    </location>
</feature>
<feature type="region of interest" description="Disordered" evidence="1">
    <location>
        <begin position="183"/>
        <end position="338"/>
    </location>
</feature>
<feature type="compositionally biased region" description="Polar residues" evidence="1">
    <location>
        <begin position="1528"/>
        <end position="1547"/>
    </location>
</feature>
<dbReference type="EMBL" id="PTQR01000061">
    <property type="protein sequence ID" value="TKX22730.1"/>
    <property type="molecule type" value="Genomic_DNA"/>
</dbReference>
<feature type="compositionally biased region" description="Polar residues" evidence="1">
    <location>
        <begin position="258"/>
        <end position="278"/>
    </location>
</feature>
<feature type="compositionally biased region" description="Basic and acidic residues" evidence="1">
    <location>
        <begin position="1678"/>
        <end position="1700"/>
    </location>
</feature>
<feature type="compositionally biased region" description="Polar residues" evidence="1">
    <location>
        <begin position="1382"/>
        <end position="1398"/>
    </location>
</feature>
<feature type="compositionally biased region" description="Basic and acidic residues" evidence="1">
    <location>
        <begin position="228"/>
        <end position="248"/>
    </location>
</feature>
<protein>
    <submittedName>
        <fullName evidence="2">Uncharacterized protein</fullName>
    </submittedName>
</protein>
<evidence type="ECO:0000313" key="3">
    <source>
        <dbReference type="Proteomes" id="UP000308133"/>
    </source>
</evidence>
<feature type="compositionally biased region" description="Basic and acidic residues" evidence="1">
    <location>
        <begin position="1594"/>
        <end position="1639"/>
    </location>
</feature>
<feature type="region of interest" description="Disordered" evidence="1">
    <location>
        <begin position="442"/>
        <end position="468"/>
    </location>
</feature>
<feature type="compositionally biased region" description="Basic and acidic residues" evidence="1">
    <location>
        <begin position="696"/>
        <end position="715"/>
    </location>
</feature>
<feature type="region of interest" description="Disordered" evidence="1">
    <location>
        <begin position="1111"/>
        <end position="1306"/>
    </location>
</feature>
<feature type="compositionally biased region" description="Polar residues" evidence="1">
    <location>
        <begin position="1139"/>
        <end position="1149"/>
    </location>
</feature>
<gene>
    <name evidence="2" type="ORF">C1H76_5047</name>
</gene>
<feature type="region of interest" description="Disordered" evidence="1">
    <location>
        <begin position="1502"/>
        <end position="1719"/>
    </location>
</feature>
<proteinExistence type="predicted"/>
<reference evidence="2 3" key="1">
    <citation type="submission" date="2018-02" db="EMBL/GenBank/DDBJ databases">
        <title>Draft genome sequences of Elsinoe sp., causing black scab on jojoba.</title>
        <authorList>
            <person name="Stodart B."/>
            <person name="Jeffress S."/>
            <person name="Ash G."/>
            <person name="Arun Chinnappa K."/>
        </authorList>
    </citation>
    <scope>NUCLEOTIDE SEQUENCE [LARGE SCALE GENOMIC DNA]</scope>
    <source>
        <strain evidence="2 3">Hillstone_2</strain>
    </source>
</reference>
<feature type="region of interest" description="Disordered" evidence="1">
    <location>
        <begin position="849"/>
        <end position="1095"/>
    </location>
</feature>
<feature type="compositionally biased region" description="Basic and acidic residues" evidence="1">
    <location>
        <begin position="211"/>
        <end position="220"/>
    </location>
</feature>
<feature type="compositionally biased region" description="Basic and acidic residues" evidence="1">
    <location>
        <begin position="157"/>
        <end position="168"/>
    </location>
</feature>
<sequence>MGLSIKVIPPPEPSFTPAFGKFRKAEARQFILPVKDDEKFESVWRRAEERYVKNYYEGQQKDWQIRKIVTSGDDAFDIDLSDTVGDIFDSSHHGPRVVHILLAPLNRELSVPFNSRLRIGGQKRELTELQRADSKRRRLEEQRYGGALDELSPDHPVPSRERNAVSTRVDEEGFVVPFAVHHSARAEPSARVTSADHAQIPDTQHSLRSSPQREREREIEDNVPADGAHVRSSDARQTRLPARSERNSVHTPKRGNDPLSSNGNSQSGDRKTLSSSRPLTERHKMFKLPAKSPHSKTQEGSAVVQKPAPPKDSFSPARAQKPATTLDARATQAQKGPHPVTTAALNALNGMGSDYSTQTEANLPSSPVAGLQVISHDPDDVTEPGSQQLPHIAAFNAPNTVGRAPWTKEERRVVADAVSEGLGYKEIFDKNLLPGRSLKSLKHSVQAHKSESKQESKRRHPDSTQSAKVIPGVSENQETWTKVDLENIRISLSHKMGAPEIHTKYFSHRPLQSVKTKVAEVKHAIVAERDHNRKADYRKARIVSEERDGRPSSSPEEPYSQEEEDLLLAARILHLDLEHVADRYFPRRQAADVKKRSKRVYARAERNAGMLHKGVELTTDLVRVSLGIEKLKHLSPIFERLDKDRKEFSLDRTREWAEKEQFMRKEEVHKHNYRNAKVRQERQVSSLSSQESRKRKAEDDAVARSEEDRRNRAEYNKQMGLWERHCQQAKERGDPPPPRPPAPVASSIGLNIDVVGSSSTAQPARKPRQRSTSNVEDSRPLPAHPSSSDLIRTSQQPTSAQRPPATAKDASLVNHGPSEPREEYDSSALLSSSAWSRWPLATQEFMGLATTSEDSKRAGIRPHSSSALRSTAVNPIMQTGGAPTETPHRPSKALPMETPDKPTKPTPARPSAQKTAVAGPSSASKPKKDANIPALLDHMASTMPETAKKPTRSTTQITNSVAKPKATTTPVKTDAKTRSQHQTPPQSSKSRGKMPVQTGSTSAGKEPVIVIPRPDPSQLSQFPKMEESGLVKGNGRAEAAGEASDGNSSTDVVPSSSAPRKTDANPRQTKLSFPRLKAKEGVVQSKHRLESNSTNVLDGAEVRKIKKSVGITEHGSPYHTSSIPDKEFNDIAEEAERSSYFQPSSQPHIDTNHTGHAGEEHASSRHTSVDGAGEQLQREMKAASSSKAVSSDHHADETMQDGQDATSEVEYEVPRPLLDSNPLFRQAVSSQDIDMPQLVNGGENYDSDLDSIPPSPNVPTQEPTEEWRCMMREEEEAREKHDARAKAWLAKMQQRERTAAAAPTVAHADVPAVVSTAALAANANPQVQELSSNSEESEEEEEEEEEESENESSSAADPANRTSSQEPSSSSDDDDSSDGSSPYQASNDQETSATTQDRPQTRRNGPPSSPPEMPNPTQTRPSTRPSLFGPPLPNTQSSLGSLRPPFESSGRVRPSQILDLDELGVHFVGMPSLQQQHEAAEKALLEMEAAAEARRIELATRARPVKESQASMNSTQYFSVPEQPGSAAVSQPANASTQSATQTWPHSQTAQRPIPPTTQPPQTDGAADASSSRRGHRPSAAAKALRAKAVSARRAREDDLERQRAHAKRVWNERQAEERERMKRIEEARKKKMKHDERKAKRICGVKLSPHSSDSEVSGLEGSESDGDDGEEGEGSDEEWRRRQEREREERRRRALEVARGRQLGPRESSAVDAEGGDD</sequence>
<feature type="compositionally biased region" description="Polar residues" evidence="1">
    <location>
        <begin position="1045"/>
        <end position="1071"/>
    </location>
</feature>
<feature type="compositionally biased region" description="Polar residues" evidence="1">
    <location>
        <begin position="980"/>
        <end position="989"/>
    </location>
</feature>
<feature type="compositionally biased region" description="Low complexity" evidence="1">
    <location>
        <begin position="961"/>
        <end position="972"/>
    </location>
</feature>
<feature type="compositionally biased region" description="Acidic residues" evidence="1">
    <location>
        <begin position="1663"/>
        <end position="1677"/>
    </location>
</feature>
<feature type="region of interest" description="Disordered" evidence="1">
    <location>
        <begin position="667"/>
        <end position="830"/>
    </location>
</feature>
<feature type="compositionally biased region" description="Polar residues" evidence="1">
    <location>
        <begin position="785"/>
        <end position="801"/>
    </location>
</feature>
<feature type="compositionally biased region" description="Polar residues" evidence="1">
    <location>
        <begin position="863"/>
        <end position="877"/>
    </location>
</feature>
<feature type="compositionally biased region" description="Low complexity" evidence="1">
    <location>
        <begin position="1578"/>
        <end position="1592"/>
    </location>
</feature>
<organism evidence="2 3">
    <name type="scientific">Elsinoe australis</name>
    <dbReference type="NCBI Taxonomy" id="40998"/>
    <lineage>
        <taxon>Eukaryota</taxon>
        <taxon>Fungi</taxon>
        <taxon>Dikarya</taxon>
        <taxon>Ascomycota</taxon>
        <taxon>Pezizomycotina</taxon>
        <taxon>Dothideomycetes</taxon>
        <taxon>Dothideomycetidae</taxon>
        <taxon>Myriangiales</taxon>
        <taxon>Elsinoaceae</taxon>
        <taxon>Elsinoe</taxon>
    </lineage>
</organism>
<feature type="compositionally biased region" description="Acidic residues" evidence="1">
    <location>
        <begin position="1335"/>
        <end position="1350"/>
    </location>
</feature>
<feature type="region of interest" description="Disordered" evidence="1">
    <location>
        <begin position="537"/>
        <end position="561"/>
    </location>
</feature>
<accession>A0A4U7B163</accession>
<evidence type="ECO:0000256" key="1">
    <source>
        <dbReference type="SAM" id="MobiDB-lite"/>
    </source>
</evidence>
<feature type="compositionally biased region" description="Basic and acidic residues" evidence="1">
    <location>
        <begin position="722"/>
        <end position="734"/>
    </location>
</feature>
<evidence type="ECO:0000313" key="2">
    <source>
        <dbReference type="EMBL" id="TKX22730.1"/>
    </source>
</evidence>